<proteinExistence type="predicted"/>
<keyword evidence="1" id="KW-0812">Transmembrane</keyword>
<evidence type="ECO:0000256" key="1">
    <source>
        <dbReference type="SAM" id="Phobius"/>
    </source>
</evidence>
<dbReference type="Proteomes" id="UP000747542">
    <property type="component" value="Unassembled WGS sequence"/>
</dbReference>
<dbReference type="EMBL" id="JAHLQT010027705">
    <property type="protein sequence ID" value="KAG7162322.1"/>
    <property type="molecule type" value="Genomic_DNA"/>
</dbReference>
<feature type="transmembrane region" description="Helical" evidence="1">
    <location>
        <begin position="41"/>
        <end position="64"/>
    </location>
</feature>
<keyword evidence="1" id="KW-1133">Transmembrane helix</keyword>
<gene>
    <name evidence="2" type="ORF">Hamer_G007838</name>
</gene>
<evidence type="ECO:0000313" key="3">
    <source>
        <dbReference type="Proteomes" id="UP000747542"/>
    </source>
</evidence>
<keyword evidence="1" id="KW-0472">Membrane</keyword>
<reference evidence="2" key="1">
    <citation type="journal article" date="2021" name="Sci. Adv.">
        <title>The American lobster genome reveals insights on longevity, neural, and immune adaptations.</title>
        <authorList>
            <person name="Polinski J.M."/>
            <person name="Zimin A.V."/>
            <person name="Clark K.F."/>
            <person name="Kohn A.B."/>
            <person name="Sadowski N."/>
            <person name="Timp W."/>
            <person name="Ptitsyn A."/>
            <person name="Khanna P."/>
            <person name="Romanova D.Y."/>
            <person name="Williams P."/>
            <person name="Greenwood S.J."/>
            <person name="Moroz L.L."/>
            <person name="Walt D.R."/>
            <person name="Bodnar A.G."/>
        </authorList>
    </citation>
    <scope>NUCLEOTIDE SEQUENCE</scope>
    <source>
        <strain evidence="2">GMGI-L3</strain>
    </source>
</reference>
<keyword evidence="3" id="KW-1185">Reference proteome</keyword>
<accession>A0A8J5MSW5</accession>
<organism evidence="2 3">
    <name type="scientific">Homarus americanus</name>
    <name type="common">American lobster</name>
    <dbReference type="NCBI Taxonomy" id="6706"/>
    <lineage>
        <taxon>Eukaryota</taxon>
        <taxon>Metazoa</taxon>
        <taxon>Ecdysozoa</taxon>
        <taxon>Arthropoda</taxon>
        <taxon>Crustacea</taxon>
        <taxon>Multicrustacea</taxon>
        <taxon>Malacostraca</taxon>
        <taxon>Eumalacostraca</taxon>
        <taxon>Eucarida</taxon>
        <taxon>Decapoda</taxon>
        <taxon>Pleocyemata</taxon>
        <taxon>Astacidea</taxon>
        <taxon>Nephropoidea</taxon>
        <taxon>Nephropidae</taxon>
        <taxon>Homarus</taxon>
    </lineage>
</organism>
<dbReference type="AlphaFoldDB" id="A0A8J5MSW5"/>
<protein>
    <submittedName>
        <fullName evidence="2">Uncharacterized protein</fullName>
    </submittedName>
</protein>
<evidence type="ECO:0000313" key="2">
    <source>
        <dbReference type="EMBL" id="KAG7162322.1"/>
    </source>
</evidence>
<name>A0A8J5MSW5_HOMAM</name>
<comment type="caution">
    <text evidence="2">The sequence shown here is derived from an EMBL/GenBank/DDBJ whole genome shotgun (WGS) entry which is preliminary data.</text>
</comment>
<sequence>MALTENGLYSYWSKFSGPNATACVSPPTKITVKSSLSPSNLWGMFVVLVGGYAVGMLAFVLEILHSLTLHSPNLI</sequence>